<sequence length="311" mass="35071">MQHFSQSKRRFVLFWHTTAALAVLMLLYPLIGNFFIAWFVGAELERGALLQPEMLRSFVPSLRIVQMVGQVLLLAFPALLLAGWQRGCRAPWSPEVRMWMGLQPPFDGGVLVAGAGGIILLQPLLSLIAALQERYLWPALGEAGREVLQQQESMELFLRTIADAHSLPEALFVLAVLAVTPAITEELLFRGYVQRNYMQVLSPAMAIVLSGLLFAFFHLSAANLLPLALLGCYIGYIYYCSGNLFVPMVAHFTNNALALIVLWFTPQEHTMAMQAERIALLLSPAWWFLVVGCTLLFWRLMRWLTDRIVRH</sequence>
<dbReference type="MEROPS" id="G05.A04"/>
<keyword evidence="1" id="KW-0472">Membrane</keyword>
<dbReference type="OrthoDB" id="1523022at2"/>
<feature type="transmembrane region" description="Helical" evidence="1">
    <location>
        <begin position="200"/>
        <end position="218"/>
    </location>
</feature>
<dbReference type="STRING" id="340177.Cag_1471"/>
<feature type="domain" description="CAAX prenyl protease 2/Lysostaphin resistance protein A-like" evidence="2">
    <location>
        <begin position="170"/>
        <end position="257"/>
    </location>
</feature>
<keyword evidence="1" id="KW-1133">Transmembrane helix</keyword>
<dbReference type="AlphaFoldDB" id="Q3AQJ8"/>
<proteinExistence type="predicted"/>
<dbReference type="EMBL" id="CP000108">
    <property type="protein sequence ID" value="ABB28727.1"/>
    <property type="molecule type" value="Genomic_DNA"/>
</dbReference>
<reference evidence="3" key="1">
    <citation type="submission" date="2005-08" db="EMBL/GenBank/DDBJ databases">
        <title>Complete sequence of Chlorobium chlorochromatii CaD3.</title>
        <authorList>
            <person name="Copeland A."/>
            <person name="Lucas S."/>
            <person name="Lapidus A."/>
            <person name="Barry K."/>
            <person name="Detter J.C."/>
            <person name="Glavina T."/>
            <person name="Hammon N."/>
            <person name="Israni S."/>
            <person name="Pitluck S."/>
            <person name="Bryant D."/>
            <person name="Schmutz J."/>
            <person name="Larimer F."/>
            <person name="Land M."/>
            <person name="Kyrpides N."/>
            <person name="Ivanova N."/>
            <person name="Richardson P."/>
        </authorList>
    </citation>
    <scope>NUCLEOTIDE SEQUENCE [LARGE SCALE GENOMIC DNA]</scope>
    <source>
        <strain evidence="3">CaD3</strain>
    </source>
</reference>
<dbReference type="InterPro" id="IPR003675">
    <property type="entry name" value="Rce1/LyrA-like_dom"/>
</dbReference>
<evidence type="ECO:0000256" key="1">
    <source>
        <dbReference type="SAM" id="Phobius"/>
    </source>
</evidence>
<dbReference type="PANTHER" id="PTHR43592:SF15">
    <property type="entry name" value="CAAX AMINO TERMINAL PROTEASE FAMILY PROTEIN"/>
    <property type="match status" value="1"/>
</dbReference>
<dbReference type="GO" id="GO:0080120">
    <property type="term" value="P:CAAX-box protein maturation"/>
    <property type="evidence" value="ECO:0007669"/>
    <property type="project" value="UniProtKB-ARBA"/>
</dbReference>
<dbReference type="eggNOG" id="COG1266">
    <property type="taxonomic scope" value="Bacteria"/>
</dbReference>
<feature type="transmembrane region" description="Helical" evidence="1">
    <location>
        <begin position="12"/>
        <end position="41"/>
    </location>
</feature>
<feature type="transmembrane region" description="Helical" evidence="1">
    <location>
        <begin position="105"/>
        <end position="131"/>
    </location>
</feature>
<dbReference type="KEGG" id="cch:Cag_1471"/>
<evidence type="ECO:0000313" key="3">
    <source>
        <dbReference type="EMBL" id="ABB28727.1"/>
    </source>
</evidence>
<feature type="transmembrane region" description="Helical" evidence="1">
    <location>
        <begin position="170"/>
        <end position="188"/>
    </location>
</feature>
<feature type="transmembrane region" description="Helical" evidence="1">
    <location>
        <begin position="278"/>
        <end position="298"/>
    </location>
</feature>
<feature type="transmembrane region" description="Helical" evidence="1">
    <location>
        <begin position="61"/>
        <end position="84"/>
    </location>
</feature>
<dbReference type="HOGENOM" id="CLU_865580_0_0_10"/>
<gene>
    <name evidence="3" type="ordered locus">Cag_1471</name>
</gene>
<protein>
    <recommendedName>
        <fullName evidence="2">CAAX prenyl protease 2/Lysostaphin resistance protein A-like domain-containing protein</fullName>
    </recommendedName>
</protein>
<dbReference type="Pfam" id="PF02517">
    <property type="entry name" value="Rce1-like"/>
    <property type="match status" value="1"/>
</dbReference>
<name>Q3AQJ8_CHLCH</name>
<evidence type="ECO:0000259" key="2">
    <source>
        <dbReference type="Pfam" id="PF02517"/>
    </source>
</evidence>
<dbReference type="GO" id="GO:0004175">
    <property type="term" value="F:endopeptidase activity"/>
    <property type="evidence" value="ECO:0007669"/>
    <property type="project" value="UniProtKB-ARBA"/>
</dbReference>
<organism evidence="3">
    <name type="scientific">Chlorobium chlorochromatii (strain CaD3)</name>
    <dbReference type="NCBI Taxonomy" id="340177"/>
    <lineage>
        <taxon>Bacteria</taxon>
        <taxon>Pseudomonadati</taxon>
        <taxon>Chlorobiota</taxon>
        <taxon>Chlorobiia</taxon>
        <taxon>Chlorobiales</taxon>
        <taxon>Chlorobiaceae</taxon>
        <taxon>Chlorobium/Pelodictyon group</taxon>
        <taxon>Chlorobium</taxon>
    </lineage>
</organism>
<keyword evidence="1" id="KW-0812">Transmembrane</keyword>
<dbReference type="PANTHER" id="PTHR43592">
    <property type="entry name" value="CAAX AMINO TERMINAL PROTEASE"/>
    <property type="match status" value="1"/>
</dbReference>
<accession>Q3AQJ8</accession>
<feature type="transmembrane region" description="Helical" evidence="1">
    <location>
        <begin position="248"/>
        <end position="266"/>
    </location>
</feature>